<dbReference type="Proteomes" id="UP001057402">
    <property type="component" value="Chromosome 4"/>
</dbReference>
<organism evidence="1 2">
    <name type="scientific">Melastoma candidum</name>
    <dbReference type="NCBI Taxonomy" id="119954"/>
    <lineage>
        <taxon>Eukaryota</taxon>
        <taxon>Viridiplantae</taxon>
        <taxon>Streptophyta</taxon>
        <taxon>Embryophyta</taxon>
        <taxon>Tracheophyta</taxon>
        <taxon>Spermatophyta</taxon>
        <taxon>Magnoliopsida</taxon>
        <taxon>eudicotyledons</taxon>
        <taxon>Gunneridae</taxon>
        <taxon>Pentapetalae</taxon>
        <taxon>rosids</taxon>
        <taxon>malvids</taxon>
        <taxon>Myrtales</taxon>
        <taxon>Melastomataceae</taxon>
        <taxon>Melastomatoideae</taxon>
        <taxon>Melastomateae</taxon>
        <taxon>Melastoma</taxon>
    </lineage>
</organism>
<accession>A0ACB9R9U2</accession>
<gene>
    <name evidence="1" type="ORF">MLD38_013166</name>
</gene>
<sequence length="249" mass="29278">MPDNEVLKAVFPFLDGIDLTSCMAVCKQWRDIARDDYLWKCLCARRWPSACKRPTPPTVSYYKLYQTFFKRRHRRTLLPPRLSFDQLEFFIDIWAEDKLIFSEVVPGPVFLVGIRVPPPGISDMLKFHLEGTQYKMTLPVEPRFNVPLCQKAMVSVLVRRKDSNRVACIVSRSCFDYIDRTAYRALAFDYLEFSPMYPFISDIRAWISLLFMDYRNEGIVDVFGVEMDFCDAANSEEEVLWLLDMLDWK</sequence>
<dbReference type="EMBL" id="CM042883">
    <property type="protein sequence ID" value="KAI4375278.1"/>
    <property type="molecule type" value="Genomic_DNA"/>
</dbReference>
<reference evidence="2" key="1">
    <citation type="journal article" date="2023" name="Front. Plant Sci.">
        <title>Chromosomal-level genome assembly of Melastoma candidum provides insights into trichome evolution.</title>
        <authorList>
            <person name="Zhong Y."/>
            <person name="Wu W."/>
            <person name="Sun C."/>
            <person name="Zou P."/>
            <person name="Liu Y."/>
            <person name="Dai S."/>
            <person name="Zhou R."/>
        </authorList>
    </citation>
    <scope>NUCLEOTIDE SEQUENCE [LARGE SCALE GENOMIC DNA]</scope>
</reference>
<proteinExistence type="predicted"/>
<protein>
    <submittedName>
        <fullName evidence="1">Uncharacterized protein</fullName>
    </submittedName>
</protein>
<evidence type="ECO:0000313" key="2">
    <source>
        <dbReference type="Proteomes" id="UP001057402"/>
    </source>
</evidence>
<evidence type="ECO:0000313" key="1">
    <source>
        <dbReference type="EMBL" id="KAI4375278.1"/>
    </source>
</evidence>
<name>A0ACB9R9U2_9MYRT</name>
<comment type="caution">
    <text evidence="1">The sequence shown here is derived from an EMBL/GenBank/DDBJ whole genome shotgun (WGS) entry which is preliminary data.</text>
</comment>
<keyword evidence="2" id="KW-1185">Reference proteome</keyword>